<organism evidence="1 2">
    <name type="scientific">Amanita muscaria (strain Koide BX008)</name>
    <dbReference type="NCBI Taxonomy" id="946122"/>
    <lineage>
        <taxon>Eukaryota</taxon>
        <taxon>Fungi</taxon>
        <taxon>Dikarya</taxon>
        <taxon>Basidiomycota</taxon>
        <taxon>Agaricomycotina</taxon>
        <taxon>Agaricomycetes</taxon>
        <taxon>Agaricomycetidae</taxon>
        <taxon>Agaricales</taxon>
        <taxon>Pluteineae</taxon>
        <taxon>Amanitaceae</taxon>
        <taxon>Amanita</taxon>
    </lineage>
</organism>
<dbReference type="AlphaFoldDB" id="A0A0C2W5H2"/>
<reference evidence="1 2" key="1">
    <citation type="submission" date="2014-04" db="EMBL/GenBank/DDBJ databases">
        <title>Evolutionary Origins and Diversification of the Mycorrhizal Mutualists.</title>
        <authorList>
            <consortium name="DOE Joint Genome Institute"/>
            <consortium name="Mycorrhizal Genomics Consortium"/>
            <person name="Kohler A."/>
            <person name="Kuo A."/>
            <person name="Nagy L.G."/>
            <person name="Floudas D."/>
            <person name="Copeland A."/>
            <person name="Barry K.W."/>
            <person name="Cichocki N."/>
            <person name="Veneault-Fourrey C."/>
            <person name="LaButti K."/>
            <person name="Lindquist E.A."/>
            <person name="Lipzen A."/>
            <person name="Lundell T."/>
            <person name="Morin E."/>
            <person name="Murat C."/>
            <person name="Riley R."/>
            <person name="Ohm R."/>
            <person name="Sun H."/>
            <person name="Tunlid A."/>
            <person name="Henrissat B."/>
            <person name="Grigoriev I.V."/>
            <person name="Hibbett D.S."/>
            <person name="Martin F."/>
        </authorList>
    </citation>
    <scope>NUCLEOTIDE SEQUENCE [LARGE SCALE GENOMIC DNA]</scope>
    <source>
        <strain evidence="1 2">Koide BX008</strain>
    </source>
</reference>
<sequence length="187" mass="21136">MFFQPVATIADRYTRSMLECLVGYPLYEPEPFSQHSTKYLCDGINVGDVGFVRDDGTFDFLFNICPPQNDSINPPNLPNGFSLETSENSETREMRPLSPKTCLLPRTVTKMESDEYICKGPDGAILVLPEGAIQYDAIYRGLFEELAKRHGVEWYKYTKSRGRSISNGSLYLVTSFTKSTQWGIAVF</sequence>
<dbReference type="OrthoDB" id="3222453at2759"/>
<accession>A0A0C2W5H2</accession>
<name>A0A0C2W5H2_AMAMK</name>
<protein>
    <submittedName>
        <fullName evidence="1">Uncharacterized protein</fullName>
    </submittedName>
</protein>
<evidence type="ECO:0000313" key="1">
    <source>
        <dbReference type="EMBL" id="KIL56377.1"/>
    </source>
</evidence>
<feature type="non-terminal residue" evidence="1">
    <location>
        <position position="187"/>
    </location>
</feature>
<dbReference type="Proteomes" id="UP000054549">
    <property type="component" value="Unassembled WGS sequence"/>
</dbReference>
<keyword evidence="2" id="KW-1185">Reference proteome</keyword>
<proteinExistence type="predicted"/>
<dbReference type="InParanoid" id="A0A0C2W5H2"/>
<dbReference type="HOGENOM" id="CLU_021108_5_1_1"/>
<gene>
    <name evidence="1" type="ORF">M378DRAFT_89436</name>
</gene>
<evidence type="ECO:0000313" key="2">
    <source>
        <dbReference type="Proteomes" id="UP000054549"/>
    </source>
</evidence>
<dbReference type="EMBL" id="KN818425">
    <property type="protein sequence ID" value="KIL56377.1"/>
    <property type="molecule type" value="Genomic_DNA"/>
</dbReference>